<comment type="caution">
    <text evidence="1">The sequence shown here is derived from an EMBL/GenBank/DDBJ whole genome shotgun (WGS) entry which is preliminary data.</text>
</comment>
<reference evidence="1" key="1">
    <citation type="submission" date="2021-06" db="EMBL/GenBank/DDBJ databases">
        <authorList>
            <person name="Kallberg Y."/>
            <person name="Tangrot J."/>
            <person name="Rosling A."/>
        </authorList>
    </citation>
    <scope>NUCLEOTIDE SEQUENCE</scope>
    <source>
        <strain evidence="1">MA461A</strain>
    </source>
</reference>
<accession>A0ACA9QZA0</accession>
<name>A0ACA9QZA0_9GLOM</name>
<keyword evidence="2" id="KW-1185">Reference proteome</keyword>
<evidence type="ECO:0000313" key="2">
    <source>
        <dbReference type="Proteomes" id="UP000789920"/>
    </source>
</evidence>
<dbReference type="Proteomes" id="UP000789920">
    <property type="component" value="Unassembled WGS sequence"/>
</dbReference>
<feature type="non-terminal residue" evidence="1">
    <location>
        <position position="87"/>
    </location>
</feature>
<organism evidence="1 2">
    <name type="scientific">Racocetra persica</name>
    <dbReference type="NCBI Taxonomy" id="160502"/>
    <lineage>
        <taxon>Eukaryota</taxon>
        <taxon>Fungi</taxon>
        <taxon>Fungi incertae sedis</taxon>
        <taxon>Mucoromycota</taxon>
        <taxon>Glomeromycotina</taxon>
        <taxon>Glomeromycetes</taxon>
        <taxon>Diversisporales</taxon>
        <taxon>Gigasporaceae</taxon>
        <taxon>Racocetra</taxon>
    </lineage>
</organism>
<gene>
    <name evidence="1" type="ORF">RPERSI_LOCUS16316</name>
</gene>
<protein>
    <submittedName>
        <fullName evidence="1">17324_t:CDS:1</fullName>
    </submittedName>
</protein>
<sequence length="87" mass="10309">MFKDEAPDDEAFDSEAFNEMLEDFFYDEMLSDDEMTINSADNMLSEESDRIIDQALNIEEMPSISREFSLYFKNPTEALMFCWIQKH</sequence>
<evidence type="ECO:0000313" key="1">
    <source>
        <dbReference type="EMBL" id="CAG8770200.1"/>
    </source>
</evidence>
<proteinExistence type="predicted"/>
<dbReference type="EMBL" id="CAJVQC010040159">
    <property type="protein sequence ID" value="CAG8770200.1"/>
    <property type="molecule type" value="Genomic_DNA"/>
</dbReference>